<reference evidence="1" key="1">
    <citation type="journal article" date="2015" name="Int. J. Syst. Evol. Microbiol.">
        <title>Rhizobium oryzicola sp. nov., potential plant-growth-promoting endophytic bacteria isolated from rice roots.</title>
        <authorList>
            <person name="Zhang X.X."/>
            <person name="Gao J.S."/>
            <person name="Cao Y.H."/>
            <person name="Sheirdil R.A."/>
            <person name="Wang X.C."/>
            <person name="Zhang L."/>
        </authorList>
    </citation>
    <scope>NUCLEOTIDE SEQUENCE</scope>
    <source>
        <strain evidence="1">05753</strain>
    </source>
</reference>
<protein>
    <recommendedName>
        <fullName evidence="3">Dehydrogenase</fullName>
    </recommendedName>
</protein>
<keyword evidence="2" id="KW-1185">Reference proteome</keyword>
<evidence type="ECO:0008006" key="3">
    <source>
        <dbReference type="Google" id="ProtNLM"/>
    </source>
</evidence>
<organism evidence="1 2">
    <name type="scientific">Rhizobium oryzicola</name>
    <dbReference type="NCBI Taxonomy" id="1232668"/>
    <lineage>
        <taxon>Bacteria</taxon>
        <taxon>Pseudomonadati</taxon>
        <taxon>Pseudomonadota</taxon>
        <taxon>Alphaproteobacteria</taxon>
        <taxon>Hyphomicrobiales</taxon>
        <taxon>Rhizobiaceae</taxon>
        <taxon>Rhizobium/Agrobacterium group</taxon>
        <taxon>Rhizobium</taxon>
    </lineage>
</organism>
<comment type="caution">
    <text evidence="1">The sequence shown here is derived from an EMBL/GenBank/DDBJ whole genome shotgun (WGS) entry which is preliminary data.</text>
</comment>
<sequence>MQEHDEIEDALASYQGDARATIATLLEDLKFVRSQLELHEGAMSRGLTRGWQPAYERPSMHVSGRVRQAIRF</sequence>
<proteinExistence type="predicted"/>
<name>A0ABT8SWC3_9HYPH</name>
<evidence type="ECO:0000313" key="2">
    <source>
        <dbReference type="Proteomes" id="UP001169006"/>
    </source>
</evidence>
<dbReference type="EMBL" id="JAUKWQ010000003">
    <property type="protein sequence ID" value="MDO1582656.1"/>
    <property type="molecule type" value="Genomic_DNA"/>
</dbReference>
<dbReference type="Proteomes" id="UP001169006">
    <property type="component" value="Unassembled WGS sequence"/>
</dbReference>
<accession>A0ABT8SWC3</accession>
<gene>
    <name evidence="1" type="ORF">Q2T52_11235</name>
</gene>
<reference evidence="1" key="2">
    <citation type="submission" date="2023-07" db="EMBL/GenBank/DDBJ databases">
        <authorList>
            <person name="Sun H."/>
        </authorList>
    </citation>
    <scope>NUCLEOTIDE SEQUENCE</scope>
    <source>
        <strain evidence="1">05753</strain>
    </source>
</reference>
<evidence type="ECO:0000313" key="1">
    <source>
        <dbReference type="EMBL" id="MDO1582656.1"/>
    </source>
</evidence>